<name>A0ABU1I857_9BURK</name>
<dbReference type="Pfam" id="PF25601">
    <property type="entry name" value="AAA_lid_14"/>
    <property type="match status" value="1"/>
</dbReference>
<evidence type="ECO:0000259" key="7">
    <source>
        <dbReference type="PROSITE" id="PS50045"/>
    </source>
</evidence>
<organism evidence="8 9">
    <name type="scientific">Paracidovorax wautersii</name>
    <dbReference type="NCBI Taxonomy" id="1177982"/>
    <lineage>
        <taxon>Bacteria</taxon>
        <taxon>Pseudomonadati</taxon>
        <taxon>Pseudomonadota</taxon>
        <taxon>Betaproteobacteria</taxon>
        <taxon>Burkholderiales</taxon>
        <taxon>Comamonadaceae</taxon>
        <taxon>Paracidovorax</taxon>
    </lineage>
</organism>
<evidence type="ECO:0000256" key="4">
    <source>
        <dbReference type="ARBA" id="ARBA00023125"/>
    </source>
</evidence>
<dbReference type="InterPro" id="IPR003593">
    <property type="entry name" value="AAA+_ATPase"/>
</dbReference>
<dbReference type="SUPFAM" id="SSF52540">
    <property type="entry name" value="P-loop containing nucleoside triphosphate hydrolases"/>
    <property type="match status" value="1"/>
</dbReference>
<dbReference type="InterPro" id="IPR025662">
    <property type="entry name" value="Sigma_54_int_dom_ATP-bd_1"/>
</dbReference>
<dbReference type="PROSITE" id="PS00676">
    <property type="entry name" value="SIGMA54_INTERACT_2"/>
    <property type="match status" value="1"/>
</dbReference>
<dbReference type="PROSITE" id="PS00688">
    <property type="entry name" value="SIGMA54_INTERACT_3"/>
    <property type="match status" value="1"/>
</dbReference>
<keyword evidence="4" id="KW-0238">DNA-binding</keyword>
<dbReference type="InterPro" id="IPR009057">
    <property type="entry name" value="Homeodomain-like_sf"/>
</dbReference>
<dbReference type="CDD" id="cd00009">
    <property type="entry name" value="AAA"/>
    <property type="match status" value="1"/>
</dbReference>
<dbReference type="PANTHER" id="PTHR32071:SF21">
    <property type="entry name" value="TRANSCRIPTIONAL REGULATORY PROTEIN FLGR"/>
    <property type="match status" value="1"/>
</dbReference>
<evidence type="ECO:0000256" key="3">
    <source>
        <dbReference type="ARBA" id="ARBA00023015"/>
    </source>
</evidence>
<dbReference type="RefSeq" id="WP_309826883.1">
    <property type="nucleotide sequence ID" value="NZ_JAVIZX010000001.1"/>
</dbReference>
<evidence type="ECO:0000256" key="2">
    <source>
        <dbReference type="ARBA" id="ARBA00022840"/>
    </source>
</evidence>
<keyword evidence="9" id="KW-1185">Reference proteome</keyword>
<evidence type="ECO:0000313" key="8">
    <source>
        <dbReference type="EMBL" id="MDR6213402.1"/>
    </source>
</evidence>
<dbReference type="InterPro" id="IPR027417">
    <property type="entry name" value="P-loop_NTPase"/>
</dbReference>
<sequence length="411" mass="43793">MATLPAWPAAPARATPAAAPSAAPAASARADAGPAWILEDPRSQALRAEVEQVAPSDAGVLITGESGTGKELIARYLHSRSPRSAAPFVAVGCGAFSEALVDSELFGHEHGAFPGAFGAQPGWFEEAHGGTIFLDEVNDLPLAVQNKLLRVLQQREVVRVGGRQPIPIDVRVVAAASVDLQELVRQQRFRKDLYYRLNVVSLEVHTLRERPGDIVPLARHFIDAYSRRLGYPRPQLTPAAERALRQSAWPGNVRELENTIHRTLLLGDGRTLDAADLRLSGSGRPAAPAEADPEPPHGPPAGALTDAANPALPGLPLLRQAVRQLCEAHVPALHQTVEDALLLEVFRWCHYSQSETARVLSLSRNVVRARLIRLGEVGAPRRGATAPGADAAPAPSASHIASDTASESPTP</sequence>
<dbReference type="EMBL" id="JAVIZX010000001">
    <property type="protein sequence ID" value="MDR6213402.1"/>
    <property type="molecule type" value="Genomic_DNA"/>
</dbReference>
<reference evidence="8 9" key="1">
    <citation type="submission" date="2023-08" db="EMBL/GenBank/DDBJ databases">
        <title>Functional and genomic diversity of the sorghum phyllosphere microbiome.</title>
        <authorList>
            <person name="Shade A."/>
        </authorList>
    </citation>
    <scope>NUCLEOTIDE SEQUENCE [LARGE SCALE GENOMIC DNA]</scope>
    <source>
        <strain evidence="8 9">SORGH_AS_0335</strain>
    </source>
</reference>
<evidence type="ECO:0000256" key="6">
    <source>
        <dbReference type="SAM" id="MobiDB-lite"/>
    </source>
</evidence>
<keyword evidence="1" id="KW-0547">Nucleotide-binding</keyword>
<feature type="region of interest" description="Disordered" evidence="6">
    <location>
        <begin position="279"/>
        <end position="307"/>
    </location>
</feature>
<accession>A0ABU1I857</accession>
<dbReference type="SMART" id="SM00382">
    <property type="entry name" value="AAA"/>
    <property type="match status" value="1"/>
</dbReference>
<dbReference type="InterPro" id="IPR002078">
    <property type="entry name" value="Sigma_54_int"/>
</dbReference>
<dbReference type="Gene3D" id="1.10.8.60">
    <property type="match status" value="1"/>
</dbReference>
<proteinExistence type="predicted"/>
<dbReference type="PROSITE" id="PS00675">
    <property type="entry name" value="SIGMA54_INTERACT_1"/>
    <property type="match status" value="1"/>
</dbReference>
<feature type="region of interest" description="Disordered" evidence="6">
    <location>
        <begin position="1"/>
        <end position="25"/>
    </location>
</feature>
<dbReference type="InterPro" id="IPR025943">
    <property type="entry name" value="Sigma_54_int_dom_ATP-bd_2"/>
</dbReference>
<feature type="compositionally biased region" description="Low complexity" evidence="6">
    <location>
        <begin position="380"/>
        <end position="402"/>
    </location>
</feature>
<dbReference type="SUPFAM" id="SSF46689">
    <property type="entry name" value="Homeodomain-like"/>
    <property type="match status" value="1"/>
</dbReference>
<evidence type="ECO:0000256" key="5">
    <source>
        <dbReference type="ARBA" id="ARBA00023163"/>
    </source>
</evidence>
<comment type="caution">
    <text evidence="8">The sequence shown here is derived from an EMBL/GenBank/DDBJ whole genome shotgun (WGS) entry which is preliminary data.</text>
</comment>
<keyword evidence="3" id="KW-0805">Transcription regulation</keyword>
<dbReference type="PANTHER" id="PTHR32071">
    <property type="entry name" value="TRANSCRIPTIONAL REGULATORY PROTEIN"/>
    <property type="match status" value="1"/>
</dbReference>
<evidence type="ECO:0000256" key="1">
    <source>
        <dbReference type="ARBA" id="ARBA00022741"/>
    </source>
</evidence>
<dbReference type="PROSITE" id="PS50045">
    <property type="entry name" value="SIGMA54_INTERACT_4"/>
    <property type="match status" value="1"/>
</dbReference>
<feature type="region of interest" description="Disordered" evidence="6">
    <location>
        <begin position="380"/>
        <end position="411"/>
    </location>
</feature>
<evidence type="ECO:0000313" key="9">
    <source>
        <dbReference type="Proteomes" id="UP001267710"/>
    </source>
</evidence>
<keyword evidence="2" id="KW-0067">ATP-binding</keyword>
<gene>
    <name evidence="8" type="ORF">QE399_001091</name>
</gene>
<dbReference type="Pfam" id="PF00158">
    <property type="entry name" value="Sigma54_activat"/>
    <property type="match status" value="1"/>
</dbReference>
<protein>
    <submittedName>
        <fullName evidence="8">Sigma-54-specific transcriptional regulator</fullName>
    </submittedName>
</protein>
<dbReference type="InterPro" id="IPR025944">
    <property type="entry name" value="Sigma_54_int_dom_CS"/>
</dbReference>
<feature type="domain" description="Sigma-54 factor interaction" evidence="7">
    <location>
        <begin position="36"/>
        <end position="265"/>
    </location>
</feature>
<keyword evidence="5" id="KW-0804">Transcription</keyword>
<dbReference type="Proteomes" id="UP001267710">
    <property type="component" value="Unassembled WGS sequence"/>
</dbReference>
<dbReference type="Gene3D" id="3.40.50.300">
    <property type="entry name" value="P-loop containing nucleotide triphosphate hydrolases"/>
    <property type="match status" value="1"/>
</dbReference>
<dbReference type="InterPro" id="IPR058031">
    <property type="entry name" value="AAA_lid_NorR"/>
</dbReference>